<sequence length="595" mass="65193">MNKTSILPRLMEYAGKYKVTMILSWVFSAGSGILSLGPYICIFLVARELVAAEGNLLTLADETMARYGWLAVNLTVASFMLYGIGLLCSHWAAFNLVANLRIRLVRRLGELPLGFHTANPSGKLRKIIEKNADNTENFIAHQLPDLAQAIVTPVAFLASMFYFDWKLALICLLPIAAGFAFLRSMLRSESDVLLENYQKALGDMSNAAVEYVRGISVVKVFGQTVHSFQRFHMAITTYRKFVTDYALSMEKPMSGYIAAVHGIFFVLVPAGIILYQLSQGAESFILSFIFFVVFTPLVSVVLMRVMFSSSNQLITTQALDTIESLLAEKPLPRTTQPQKPGSYDIVFDFVSFRYEQEGAAAVDGLSFTAPAGTVTALVGASGGGKTTVANLISRFWDVEAGSIRVDGVDVRDMDPQEWIGQISFVFQDVNLFKMTVAQNVAFSKPGATEEEIRNALSLAQCDDILAKLPNGMHTVIGAKGIYLSGGEMQRIALARAILKDAPVVLLDEATAFADPENEYRIQKALEKLMQGKTVIMIAHRLSTVTGADQILVLEEGRLAEAGSHPDLIAKDGVYARMFREYQAGTAWKIGGALHA</sequence>
<dbReference type="SUPFAM" id="SSF90123">
    <property type="entry name" value="ABC transporter transmembrane region"/>
    <property type="match status" value="1"/>
</dbReference>
<accession>A0A1M7TID3</accession>
<organism evidence="12 13">
    <name type="scientific">Desulfitobacterium chlororespirans DSM 11544</name>
    <dbReference type="NCBI Taxonomy" id="1121395"/>
    <lineage>
        <taxon>Bacteria</taxon>
        <taxon>Bacillati</taxon>
        <taxon>Bacillota</taxon>
        <taxon>Clostridia</taxon>
        <taxon>Eubacteriales</taxon>
        <taxon>Desulfitobacteriaceae</taxon>
        <taxon>Desulfitobacterium</taxon>
    </lineage>
</organism>
<dbReference type="FunFam" id="3.40.50.300:FF:000221">
    <property type="entry name" value="Multidrug ABC transporter ATP-binding protein"/>
    <property type="match status" value="1"/>
</dbReference>
<dbReference type="Gene3D" id="1.20.1560.10">
    <property type="entry name" value="ABC transporter type 1, transmembrane domain"/>
    <property type="match status" value="1"/>
</dbReference>
<dbReference type="AlphaFoldDB" id="A0A1M7TID3"/>
<dbReference type="PROSITE" id="PS50893">
    <property type="entry name" value="ABC_TRANSPORTER_2"/>
    <property type="match status" value="1"/>
</dbReference>
<evidence type="ECO:0000313" key="13">
    <source>
        <dbReference type="Proteomes" id="UP000184010"/>
    </source>
</evidence>
<keyword evidence="3" id="KW-1003">Cell membrane</keyword>
<dbReference type="STRING" id="1121395.SAMN02745215_02082"/>
<evidence type="ECO:0000256" key="3">
    <source>
        <dbReference type="ARBA" id="ARBA00022475"/>
    </source>
</evidence>
<dbReference type="InterPro" id="IPR017871">
    <property type="entry name" value="ABC_transporter-like_CS"/>
</dbReference>
<dbReference type="GO" id="GO:0140359">
    <property type="term" value="F:ABC-type transporter activity"/>
    <property type="evidence" value="ECO:0007669"/>
    <property type="project" value="InterPro"/>
</dbReference>
<keyword evidence="8 9" id="KW-0472">Membrane</keyword>
<dbReference type="InterPro" id="IPR039421">
    <property type="entry name" value="Type_1_exporter"/>
</dbReference>
<evidence type="ECO:0000256" key="4">
    <source>
        <dbReference type="ARBA" id="ARBA00022692"/>
    </source>
</evidence>
<keyword evidence="5" id="KW-0547">Nucleotide-binding</keyword>
<evidence type="ECO:0000256" key="5">
    <source>
        <dbReference type="ARBA" id="ARBA00022741"/>
    </source>
</evidence>
<dbReference type="RefSeq" id="WP_084078544.1">
    <property type="nucleotide sequence ID" value="NZ_FRDN01000006.1"/>
</dbReference>
<proteinExistence type="predicted"/>
<dbReference type="Pfam" id="PF00664">
    <property type="entry name" value="ABC_membrane"/>
    <property type="match status" value="1"/>
</dbReference>
<dbReference type="GO" id="GO:0005524">
    <property type="term" value="F:ATP binding"/>
    <property type="evidence" value="ECO:0007669"/>
    <property type="project" value="UniProtKB-KW"/>
</dbReference>
<feature type="domain" description="ABC transporter" evidence="10">
    <location>
        <begin position="345"/>
        <end position="580"/>
    </location>
</feature>
<dbReference type="SMART" id="SM00382">
    <property type="entry name" value="AAA"/>
    <property type="match status" value="1"/>
</dbReference>
<keyword evidence="13" id="KW-1185">Reference proteome</keyword>
<evidence type="ECO:0000256" key="2">
    <source>
        <dbReference type="ARBA" id="ARBA00022448"/>
    </source>
</evidence>
<dbReference type="InterPro" id="IPR003593">
    <property type="entry name" value="AAA+_ATPase"/>
</dbReference>
<comment type="subcellular location">
    <subcellularLocation>
        <location evidence="1">Cell membrane</location>
        <topology evidence="1">Multi-pass membrane protein</topology>
    </subcellularLocation>
</comment>
<dbReference type="GO" id="GO:0005886">
    <property type="term" value="C:plasma membrane"/>
    <property type="evidence" value="ECO:0007669"/>
    <property type="project" value="UniProtKB-SubCell"/>
</dbReference>
<keyword evidence="4 9" id="KW-0812">Transmembrane</keyword>
<feature type="transmembrane region" description="Helical" evidence="9">
    <location>
        <begin position="167"/>
        <end position="186"/>
    </location>
</feature>
<feature type="transmembrane region" description="Helical" evidence="9">
    <location>
        <begin position="21"/>
        <end position="46"/>
    </location>
</feature>
<evidence type="ECO:0000256" key="1">
    <source>
        <dbReference type="ARBA" id="ARBA00004651"/>
    </source>
</evidence>
<dbReference type="Gene3D" id="3.40.50.300">
    <property type="entry name" value="P-loop containing nucleotide triphosphate hydrolases"/>
    <property type="match status" value="1"/>
</dbReference>
<feature type="transmembrane region" description="Helical" evidence="9">
    <location>
        <begin position="284"/>
        <end position="307"/>
    </location>
</feature>
<dbReference type="PANTHER" id="PTHR24221">
    <property type="entry name" value="ATP-BINDING CASSETTE SUB-FAMILY B"/>
    <property type="match status" value="1"/>
</dbReference>
<dbReference type="EMBL" id="FRDN01000006">
    <property type="protein sequence ID" value="SHN70485.1"/>
    <property type="molecule type" value="Genomic_DNA"/>
</dbReference>
<dbReference type="InterPro" id="IPR003439">
    <property type="entry name" value="ABC_transporter-like_ATP-bd"/>
</dbReference>
<feature type="transmembrane region" description="Helical" evidence="9">
    <location>
        <begin position="256"/>
        <end position="277"/>
    </location>
</feature>
<evidence type="ECO:0000256" key="7">
    <source>
        <dbReference type="ARBA" id="ARBA00022989"/>
    </source>
</evidence>
<evidence type="ECO:0000259" key="10">
    <source>
        <dbReference type="PROSITE" id="PS50893"/>
    </source>
</evidence>
<reference evidence="13" key="1">
    <citation type="submission" date="2016-12" db="EMBL/GenBank/DDBJ databases">
        <authorList>
            <person name="Varghese N."/>
            <person name="Submissions S."/>
        </authorList>
    </citation>
    <scope>NUCLEOTIDE SEQUENCE [LARGE SCALE GENOMIC DNA]</scope>
    <source>
        <strain evidence="13">DSM 11544</strain>
    </source>
</reference>
<dbReference type="PANTHER" id="PTHR24221:SF397">
    <property type="entry name" value="ABC TRANSPORTER, ATP-BINDING TRANSMEMBRANE PROTEIN"/>
    <property type="match status" value="1"/>
</dbReference>
<dbReference type="InterPro" id="IPR036640">
    <property type="entry name" value="ABC1_TM_sf"/>
</dbReference>
<dbReference type="InterPro" id="IPR011527">
    <property type="entry name" value="ABC1_TM_dom"/>
</dbReference>
<keyword evidence="6 12" id="KW-0067">ATP-binding</keyword>
<feature type="domain" description="ABC transmembrane type-1" evidence="11">
    <location>
        <begin position="26"/>
        <end position="317"/>
    </location>
</feature>
<keyword evidence="2" id="KW-0813">Transport</keyword>
<feature type="transmembrane region" description="Helical" evidence="9">
    <location>
        <begin position="66"/>
        <end position="97"/>
    </location>
</feature>
<gene>
    <name evidence="12" type="ORF">SAMN02745215_02082</name>
</gene>
<dbReference type="PROSITE" id="PS00211">
    <property type="entry name" value="ABC_TRANSPORTER_1"/>
    <property type="match status" value="1"/>
</dbReference>
<dbReference type="SUPFAM" id="SSF52540">
    <property type="entry name" value="P-loop containing nucleoside triphosphate hydrolases"/>
    <property type="match status" value="1"/>
</dbReference>
<protein>
    <submittedName>
        <fullName evidence="12">ATP-binding cassette, subfamily B</fullName>
    </submittedName>
</protein>
<dbReference type="Pfam" id="PF00005">
    <property type="entry name" value="ABC_tran"/>
    <property type="match status" value="1"/>
</dbReference>
<keyword evidence="7 9" id="KW-1133">Transmembrane helix</keyword>
<dbReference type="GO" id="GO:0034040">
    <property type="term" value="F:ATPase-coupled lipid transmembrane transporter activity"/>
    <property type="evidence" value="ECO:0007669"/>
    <property type="project" value="TreeGrafter"/>
</dbReference>
<evidence type="ECO:0000256" key="9">
    <source>
        <dbReference type="SAM" id="Phobius"/>
    </source>
</evidence>
<evidence type="ECO:0000259" key="11">
    <source>
        <dbReference type="PROSITE" id="PS50929"/>
    </source>
</evidence>
<dbReference type="CDD" id="cd07346">
    <property type="entry name" value="ABC_6TM_exporters"/>
    <property type="match status" value="1"/>
</dbReference>
<evidence type="ECO:0000313" key="12">
    <source>
        <dbReference type="EMBL" id="SHN70485.1"/>
    </source>
</evidence>
<dbReference type="GO" id="GO:0016887">
    <property type="term" value="F:ATP hydrolysis activity"/>
    <property type="evidence" value="ECO:0007669"/>
    <property type="project" value="InterPro"/>
</dbReference>
<dbReference type="PROSITE" id="PS50929">
    <property type="entry name" value="ABC_TM1F"/>
    <property type="match status" value="1"/>
</dbReference>
<name>A0A1M7TID3_9FIRM</name>
<dbReference type="InterPro" id="IPR027417">
    <property type="entry name" value="P-loop_NTPase"/>
</dbReference>
<evidence type="ECO:0000256" key="8">
    <source>
        <dbReference type="ARBA" id="ARBA00023136"/>
    </source>
</evidence>
<dbReference type="Proteomes" id="UP000184010">
    <property type="component" value="Unassembled WGS sequence"/>
</dbReference>
<evidence type="ECO:0000256" key="6">
    <source>
        <dbReference type="ARBA" id="ARBA00022840"/>
    </source>
</evidence>